<comment type="caution">
    <text evidence="1">The sequence shown here is derived from an EMBL/GenBank/DDBJ whole genome shotgun (WGS) entry which is preliminary data.</text>
</comment>
<organism evidence="1 2">
    <name type="scientific">Puccinia sorghi</name>
    <dbReference type="NCBI Taxonomy" id="27349"/>
    <lineage>
        <taxon>Eukaryota</taxon>
        <taxon>Fungi</taxon>
        <taxon>Dikarya</taxon>
        <taxon>Basidiomycota</taxon>
        <taxon>Pucciniomycotina</taxon>
        <taxon>Pucciniomycetes</taxon>
        <taxon>Pucciniales</taxon>
        <taxon>Pucciniaceae</taxon>
        <taxon>Puccinia</taxon>
    </lineage>
</organism>
<dbReference type="OrthoDB" id="1728030at2759"/>
<gene>
    <name evidence="1" type="ORF">VP01_8598g1</name>
</gene>
<sequence length="113" mass="12660">MLTEIAVCKLGVPKNILSFSILPNLNEDIYNVVDHIIMAKPHFSNQSDKATTQLVEVDDVHESKVSLLLVESKNKPIVLDSGDTHHMVNDPACFTPIAETKRLWLIKKEKPLS</sequence>
<evidence type="ECO:0000313" key="1">
    <source>
        <dbReference type="EMBL" id="KNZ45001.1"/>
    </source>
</evidence>
<dbReference type="Proteomes" id="UP000037035">
    <property type="component" value="Unassembled WGS sequence"/>
</dbReference>
<dbReference type="EMBL" id="LAVV01014157">
    <property type="protein sequence ID" value="KNZ45001.1"/>
    <property type="molecule type" value="Genomic_DNA"/>
</dbReference>
<accession>A0A0L6U918</accession>
<protein>
    <submittedName>
        <fullName evidence="1">Uncharacterized protein</fullName>
    </submittedName>
</protein>
<name>A0A0L6U918_9BASI</name>
<dbReference type="AlphaFoldDB" id="A0A0L6U918"/>
<dbReference type="VEuPathDB" id="FungiDB:VP01_8598g1"/>
<keyword evidence="2" id="KW-1185">Reference proteome</keyword>
<proteinExistence type="predicted"/>
<evidence type="ECO:0000313" key="2">
    <source>
        <dbReference type="Proteomes" id="UP000037035"/>
    </source>
</evidence>
<reference evidence="1 2" key="1">
    <citation type="submission" date="2015-08" db="EMBL/GenBank/DDBJ databases">
        <title>Next Generation Sequencing and Analysis of the Genome of Puccinia sorghi L Schw, the Causal Agent of Maize Common Rust.</title>
        <authorList>
            <person name="Rochi L."/>
            <person name="Burguener G."/>
            <person name="Darino M."/>
            <person name="Turjanski A."/>
            <person name="Kreff E."/>
            <person name="Dieguez M.J."/>
            <person name="Sacco F."/>
        </authorList>
    </citation>
    <scope>NUCLEOTIDE SEQUENCE [LARGE SCALE GENOMIC DNA]</scope>
    <source>
        <strain evidence="1 2">RO10H11247</strain>
    </source>
</reference>